<proteinExistence type="predicted"/>
<keyword evidence="3" id="KW-1185">Reference proteome</keyword>
<protein>
    <submittedName>
        <fullName evidence="2">Uncharacterized protein</fullName>
    </submittedName>
</protein>
<organism evidence="2 3">
    <name type="scientific">Pseudo-nitzschia multistriata</name>
    <dbReference type="NCBI Taxonomy" id="183589"/>
    <lineage>
        <taxon>Eukaryota</taxon>
        <taxon>Sar</taxon>
        <taxon>Stramenopiles</taxon>
        <taxon>Ochrophyta</taxon>
        <taxon>Bacillariophyta</taxon>
        <taxon>Bacillariophyceae</taxon>
        <taxon>Bacillariophycidae</taxon>
        <taxon>Bacillariales</taxon>
        <taxon>Bacillariaceae</taxon>
        <taxon>Pseudo-nitzschia</taxon>
    </lineage>
</organism>
<dbReference type="AlphaFoldDB" id="A0A448ZAB2"/>
<dbReference type="Proteomes" id="UP000291116">
    <property type="component" value="Unassembled WGS sequence"/>
</dbReference>
<name>A0A448ZAB2_9STRA</name>
<gene>
    <name evidence="2" type="ORF">PSNMU_V1.4_AUG-EV-PASAV3_0058420</name>
</gene>
<feature type="coiled-coil region" evidence="1">
    <location>
        <begin position="149"/>
        <end position="176"/>
    </location>
</feature>
<reference evidence="2 3" key="1">
    <citation type="submission" date="2019-01" db="EMBL/GenBank/DDBJ databases">
        <authorList>
            <person name="Ferrante I. M."/>
        </authorList>
    </citation>
    <scope>NUCLEOTIDE SEQUENCE [LARGE SCALE GENOMIC DNA]</scope>
    <source>
        <strain evidence="2 3">B856</strain>
    </source>
</reference>
<evidence type="ECO:0000313" key="3">
    <source>
        <dbReference type="Proteomes" id="UP000291116"/>
    </source>
</evidence>
<evidence type="ECO:0000256" key="1">
    <source>
        <dbReference type="SAM" id="Coils"/>
    </source>
</evidence>
<dbReference type="EMBL" id="CAACVS010000199">
    <property type="protein sequence ID" value="VEU39007.1"/>
    <property type="molecule type" value="Genomic_DNA"/>
</dbReference>
<keyword evidence="1" id="KW-0175">Coiled coil</keyword>
<evidence type="ECO:0000313" key="2">
    <source>
        <dbReference type="EMBL" id="VEU39007.1"/>
    </source>
</evidence>
<sequence length="395" mass="45285">MPVALMTGKSNGHDATQNQSLRNRTIEVSDWWTLQTSSESSVTHVLDLRSFTEQRRQFLCTPVQDSSMSLIVVPIPVSVVEKRSFELPARHVKFSILVAESDLVRAESFLCGSNRKRPNPWKVDHVLLDTEEFWSEAHELGMVGKEDTGQRIENELEEKKYKRQRLDQDHDSATQNSRKFSKFPLPRLWQPDPMVETVLLPLLVKAHDNNRRSISSQEELEVWDLAAGAGRDVAFLGEELFAVDRTHQIVAVDHRYNDKETKIVNDFWDRREIGSQTTSLKLNLSHWKTLEEAMASSLTQKKVSAMFCVRFWKPDLVKAIAESGSISSGVLFALSHFCKPSLGASWNFDHPSEKTVLERNELNDIFHTGWDILHDEIAIDSDHGRTMIHFVARRR</sequence>
<accession>A0A448ZAB2</accession>
<dbReference type="OrthoDB" id="74240at2759"/>